<evidence type="ECO:0000256" key="3">
    <source>
        <dbReference type="ARBA" id="ARBA00022448"/>
    </source>
</evidence>
<dbReference type="Gene3D" id="3.40.50.1980">
    <property type="entry name" value="Nitrogenase molybdenum iron protein domain"/>
    <property type="match status" value="2"/>
</dbReference>
<dbReference type="Proteomes" id="UP001060336">
    <property type="component" value="Chromosome"/>
</dbReference>
<feature type="chain" id="PRO_5039937312" evidence="6">
    <location>
        <begin position="20"/>
        <end position="319"/>
    </location>
</feature>
<keyword evidence="5 6" id="KW-0732">Signal</keyword>
<dbReference type="PANTHER" id="PTHR30532:SF1">
    <property type="entry name" value="IRON(3+)-HYDROXAMATE-BINDING PROTEIN FHUD"/>
    <property type="match status" value="1"/>
</dbReference>
<keyword evidence="4" id="KW-0406">Ion transport</keyword>
<keyword evidence="9" id="KW-1185">Reference proteome</keyword>
<dbReference type="KEGG" id="naci:NUH88_17980"/>
<keyword evidence="4" id="KW-0408">Iron</keyword>
<evidence type="ECO:0000256" key="2">
    <source>
        <dbReference type="ARBA" id="ARBA00008814"/>
    </source>
</evidence>
<evidence type="ECO:0000259" key="7">
    <source>
        <dbReference type="PROSITE" id="PS50983"/>
    </source>
</evidence>
<proteinExistence type="inferred from homology"/>
<name>A0A9J7AQ36_9PROT</name>
<evidence type="ECO:0000256" key="4">
    <source>
        <dbReference type="ARBA" id="ARBA00022496"/>
    </source>
</evidence>
<dbReference type="RefSeq" id="WP_257767831.1">
    <property type="nucleotide sequence ID" value="NZ_CP102480.1"/>
</dbReference>
<evidence type="ECO:0000256" key="6">
    <source>
        <dbReference type="SAM" id="SignalP"/>
    </source>
</evidence>
<sequence length="319" mass="34524">MTRLFILLICVLTAPTSFAAERSVTDDAGRTVTMPASPERIIVLHEPLIGVPLAELGLPPVGSYGRNDDGGTQMAADFYRLVLGDRAPDPLPRGIGALGNMDLEKMRSLEPDLIIGTEHDLEKAELLSAIAPVYLQNSSTGRVRGFNAEESLAGLLGLEAAFEDRKAAYLARLEAVRAALPKDPREQDYLVIFLSDQINAVGEMAGMVQALEDLGYSRLSPDRDSTVSGFGATLLVPLSAEVFGRLDPDLLVVMNSFGKNARDEAAIRQSLDRIVPGWQHFLKPAREGRILFVDSALVTTPTVASAMHMLDAIESWAKK</sequence>
<dbReference type="SUPFAM" id="SSF53807">
    <property type="entry name" value="Helical backbone' metal receptor"/>
    <property type="match status" value="1"/>
</dbReference>
<keyword evidence="4" id="KW-0410">Iron transport</keyword>
<dbReference type="InterPro" id="IPR051313">
    <property type="entry name" value="Bact_iron-sidero_bind"/>
</dbReference>
<protein>
    <submittedName>
        <fullName evidence="8">ABC transporter substrate-binding protein</fullName>
    </submittedName>
</protein>
<dbReference type="PROSITE" id="PS50983">
    <property type="entry name" value="FE_B12_PBP"/>
    <property type="match status" value="1"/>
</dbReference>
<dbReference type="AlphaFoldDB" id="A0A9J7AQ36"/>
<evidence type="ECO:0000313" key="8">
    <source>
        <dbReference type="EMBL" id="UUX49278.1"/>
    </source>
</evidence>
<evidence type="ECO:0000313" key="9">
    <source>
        <dbReference type="Proteomes" id="UP001060336"/>
    </source>
</evidence>
<accession>A0A9J7AQ36</accession>
<comment type="similarity">
    <text evidence="2">Belongs to the bacterial solute-binding protein 8 family.</text>
</comment>
<evidence type="ECO:0000256" key="5">
    <source>
        <dbReference type="ARBA" id="ARBA00022729"/>
    </source>
</evidence>
<reference evidence="8" key="1">
    <citation type="submission" date="2022-08" db="EMBL/GenBank/DDBJ databases">
        <title>Nisaea acidiphila sp. nov., isolated from a marine algal debris and emended description of the genus Nisaea Urios et al. 2008.</title>
        <authorList>
            <person name="Kwon K."/>
        </authorList>
    </citation>
    <scope>NUCLEOTIDE SEQUENCE</scope>
    <source>
        <strain evidence="8">MEBiC11861</strain>
    </source>
</reference>
<dbReference type="EMBL" id="CP102480">
    <property type="protein sequence ID" value="UUX49278.1"/>
    <property type="molecule type" value="Genomic_DNA"/>
</dbReference>
<dbReference type="Pfam" id="PF01497">
    <property type="entry name" value="Peripla_BP_2"/>
    <property type="match status" value="1"/>
</dbReference>
<keyword evidence="3" id="KW-0813">Transport</keyword>
<dbReference type="GO" id="GO:1901678">
    <property type="term" value="P:iron coordination entity transport"/>
    <property type="evidence" value="ECO:0007669"/>
    <property type="project" value="UniProtKB-ARBA"/>
</dbReference>
<organism evidence="8 9">
    <name type="scientific">Nisaea acidiphila</name>
    <dbReference type="NCBI Taxonomy" id="1862145"/>
    <lineage>
        <taxon>Bacteria</taxon>
        <taxon>Pseudomonadati</taxon>
        <taxon>Pseudomonadota</taxon>
        <taxon>Alphaproteobacteria</taxon>
        <taxon>Rhodospirillales</taxon>
        <taxon>Thalassobaculaceae</taxon>
        <taxon>Nisaea</taxon>
    </lineage>
</organism>
<comment type="subcellular location">
    <subcellularLocation>
        <location evidence="1">Cell envelope</location>
    </subcellularLocation>
</comment>
<feature type="signal peptide" evidence="6">
    <location>
        <begin position="1"/>
        <end position="19"/>
    </location>
</feature>
<dbReference type="GO" id="GO:0030288">
    <property type="term" value="C:outer membrane-bounded periplasmic space"/>
    <property type="evidence" value="ECO:0007669"/>
    <property type="project" value="TreeGrafter"/>
</dbReference>
<feature type="domain" description="Fe/B12 periplasmic-binding" evidence="7">
    <location>
        <begin position="40"/>
        <end position="319"/>
    </location>
</feature>
<gene>
    <name evidence="8" type="ORF">NUH88_17980</name>
</gene>
<dbReference type="InterPro" id="IPR002491">
    <property type="entry name" value="ABC_transptr_periplasmic_BD"/>
</dbReference>
<evidence type="ECO:0000256" key="1">
    <source>
        <dbReference type="ARBA" id="ARBA00004196"/>
    </source>
</evidence>
<dbReference type="PANTHER" id="PTHR30532">
    <property type="entry name" value="IRON III DICITRATE-BINDING PERIPLASMIC PROTEIN"/>
    <property type="match status" value="1"/>
</dbReference>